<evidence type="ECO:0000256" key="1">
    <source>
        <dbReference type="ARBA" id="ARBA00022448"/>
    </source>
</evidence>
<dbReference type="PANTHER" id="PTHR30042:SF2">
    <property type="entry name" value="POTASSIUM-TRANSPORTING ATPASE KDPC SUBUNIT"/>
    <property type="match status" value="1"/>
</dbReference>
<comment type="similarity">
    <text evidence="11">Belongs to the KdpC family.</text>
</comment>
<dbReference type="OrthoDB" id="9788285at2"/>
<feature type="transmembrane region" description="Helical" evidence="11">
    <location>
        <begin position="12"/>
        <end position="36"/>
    </location>
</feature>
<gene>
    <name evidence="11" type="primary">kdpC</name>
    <name evidence="12" type="ORF">TL10_01295</name>
</gene>
<dbReference type="HAMAP" id="MF_00276">
    <property type="entry name" value="KdpC"/>
    <property type="match status" value="1"/>
</dbReference>
<comment type="caution">
    <text evidence="12">The sequence shown here is derived from an EMBL/GenBank/DDBJ whole genome shotgun (WGS) entry which is preliminary data.</text>
</comment>
<dbReference type="GO" id="GO:0008556">
    <property type="term" value="F:P-type potassium transmembrane transporter activity"/>
    <property type="evidence" value="ECO:0007669"/>
    <property type="project" value="InterPro"/>
</dbReference>
<evidence type="ECO:0000256" key="11">
    <source>
        <dbReference type="HAMAP-Rule" id="MF_00276"/>
    </source>
</evidence>
<evidence type="ECO:0000256" key="6">
    <source>
        <dbReference type="ARBA" id="ARBA00022840"/>
    </source>
</evidence>
<dbReference type="RefSeq" id="WP_043984089.1">
    <property type="nucleotide sequence ID" value="NZ_JXST01000001.1"/>
</dbReference>
<dbReference type="AlphaFoldDB" id="A0A0D1LDS8"/>
<comment type="function">
    <text evidence="11">Part of the high-affinity ATP-driven potassium transport (or Kdp) system, which catalyzes the hydrolysis of ATP coupled with the electrogenic transport of potassium into the cytoplasm. This subunit acts as a catalytic chaperone that increases the ATP-binding affinity of the ATP-hydrolyzing subunit KdpB by the formation of a transient KdpB/KdpC/ATP ternary complex.</text>
</comment>
<keyword evidence="9 11" id="KW-0406">Ion transport</keyword>
<dbReference type="EMBL" id="JXST01000001">
    <property type="protein sequence ID" value="KIU18895.1"/>
    <property type="molecule type" value="Genomic_DNA"/>
</dbReference>
<reference evidence="12 13" key="1">
    <citation type="submission" date="2015-01" db="EMBL/GenBank/DDBJ databases">
        <title>Genome sequence of Mycobacterium llatzerense and Mycobacterium immunogenum recovered from brain abscess.</title>
        <authorList>
            <person name="Greninger A.L."/>
            <person name="Langelier C."/>
            <person name="Cunningham G."/>
            <person name="Chiu C.Y."/>
            <person name="Miller S."/>
        </authorList>
    </citation>
    <scope>NUCLEOTIDE SEQUENCE [LARGE SCALE GENOMIC DNA]</scope>
    <source>
        <strain evidence="12 13">CLUC14</strain>
    </source>
</reference>
<evidence type="ECO:0000313" key="12">
    <source>
        <dbReference type="EMBL" id="KIU18895.1"/>
    </source>
</evidence>
<evidence type="ECO:0000256" key="5">
    <source>
        <dbReference type="ARBA" id="ARBA00022741"/>
    </source>
</evidence>
<accession>A0A0D1LDS8</accession>
<dbReference type="STRING" id="280871.TL10_01295"/>
<evidence type="ECO:0000256" key="9">
    <source>
        <dbReference type="ARBA" id="ARBA00023065"/>
    </source>
</evidence>
<comment type="subunit">
    <text evidence="11">The system is composed of three essential subunits: KdpA, KdpB and KdpC.</text>
</comment>
<evidence type="ECO:0000256" key="4">
    <source>
        <dbReference type="ARBA" id="ARBA00022692"/>
    </source>
</evidence>
<dbReference type="GO" id="GO:0005524">
    <property type="term" value="F:ATP binding"/>
    <property type="evidence" value="ECO:0007669"/>
    <property type="project" value="UniProtKB-UniRule"/>
</dbReference>
<keyword evidence="5 11" id="KW-0547">Nucleotide-binding</keyword>
<keyword evidence="4 11" id="KW-0812">Transmembrane</keyword>
<name>A0A0D1LDS8_9MYCO</name>
<evidence type="ECO:0000256" key="10">
    <source>
        <dbReference type="ARBA" id="ARBA00023136"/>
    </source>
</evidence>
<sequence>MNIGNLIRVHAAALRALLVLTVITGLAYPVLVWAIAQLPGLKDKAEGSLVTAGGKVVGSSLIGQLFTDAKGNVLPQYFQGRPSAAGTGYDPMSSGASNLGPENIVDTPGDPAEIKAGKSASDAGFKPSLLTQVCTRSYGVADTEGLDHSAGARPFCTSDGVGAVLSVIGPRDATGNVTHPTKVVSVNQPCDTTKTPFATTYEGVRVECAKYGEDYTAGQIVAIRGSAPADPQVPADAVTASGSGLDPDISVDYADLQVGRVAKVRHISADQVRALVQDNTSGRALGFMGEPRVNVLQLNLALDKRYPLGSSAGLRPATS</sequence>
<dbReference type="GO" id="GO:0005886">
    <property type="term" value="C:plasma membrane"/>
    <property type="evidence" value="ECO:0007669"/>
    <property type="project" value="UniProtKB-SubCell"/>
</dbReference>
<evidence type="ECO:0000256" key="3">
    <source>
        <dbReference type="ARBA" id="ARBA00022538"/>
    </source>
</evidence>
<keyword evidence="3 11" id="KW-0633">Potassium transport</keyword>
<evidence type="ECO:0000256" key="8">
    <source>
        <dbReference type="ARBA" id="ARBA00022989"/>
    </source>
</evidence>
<dbReference type="Pfam" id="PF02669">
    <property type="entry name" value="KdpC"/>
    <property type="match status" value="2"/>
</dbReference>
<dbReference type="InterPro" id="IPR003820">
    <property type="entry name" value="KdpC"/>
</dbReference>
<dbReference type="PATRIC" id="fig|280871.6.peg.260"/>
<keyword evidence="1 11" id="KW-0813">Transport</keyword>
<comment type="subcellular location">
    <subcellularLocation>
        <location evidence="11">Cell membrane</location>
        <topology evidence="11">Single-pass membrane protein</topology>
    </subcellularLocation>
</comment>
<protein>
    <recommendedName>
        <fullName evidence="11">Potassium-transporting ATPase KdpC subunit</fullName>
    </recommendedName>
    <alternativeName>
        <fullName evidence="11">ATP phosphohydrolase [potassium-transporting] C chain</fullName>
    </alternativeName>
    <alternativeName>
        <fullName evidence="11">Potassium-binding and translocating subunit C</fullName>
    </alternativeName>
    <alternativeName>
        <fullName evidence="11">Potassium-translocating ATPase C chain</fullName>
    </alternativeName>
</protein>
<keyword evidence="13" id="KW-1185">Reference proteome</keyword>
<dbReference type="PANTHER" id="PTHR30042">
    <property type="entry name" value="POTASSIUM-TRANSPORTING ATPASE C CHAIN"/>
    <property type="match status" value="1"/>
</dbReference>
<keyword evidence="2 11" id="KW-1003">Cell membrane</keyword>
<organism evidence="12 13">
    <name type="scientific">Mycolicibacterium llatzerense</name>
    <dbReference type="NCBI Taxonomy" id="280871"/>
    <lineage>
        <taxon>Bacteria</taxon>
        <taxon>Bacillati</taxon>
        <taxon>Actinomycetota</taxon>
        <taxon>Actinomycetes</taxon>
        <taxon>Mycobacteriales</taxon>
        <taxon>Mycobacteriaceae</taxon>
        <taxon>Mycolicibacterium</taxon>
    </lineage>
</organism>
<keyword evidence="8 11" id="KW-1133">Transmembrane helix</keyword>
<keyword evidence="6 11" id="KW-0067">ATP-binding</keyword>
<proteinExistence type="inferred from homology"/>
<evidence type="ECO:0000256" key="7">
    <source>
        <dbReference type="ARBA" id="ARBA00022958"/>
    </source>
</evidence>
<keyword evidence="7 11" id="KW-0630">Potassium</keyword>
<dbReference type="Proteomes" id="UP000032221">
    <property type="component" value="Unassembled WGS sequence"/>
</dbReference>
<evidence type="ECO:0000256" key="2">
    <source>
        <dbReference type="ARBA" id="ARBA00022475"/>
    </source>
</evidence>
<keyword evidence="10 11" id="KW-0472">Membrane</keyword>
<evidence type="ECO:0000313" key="13">
    <source>
        <dbReference type="Proteomes" id="UP000032221"/>
    </source>
</evidence>